<dbReference type="PRINTS" id="PR01438">
    <property type="entry name" value="UNVRSLSTRESS"/>
</dbReference>
<dbReference type="PANTHER" id="PTHR46268">
    <property type="entry name" value="STRESS RESPONSE PROTEIN NHAX"/>
    <property type="match status" value="1"/>
</dbReference>
<name>A0ABP9BBL7_9PSEU</name>
<evidence type="ECO:0000313" key="4">
    <source>
        <dbReference type="Proteomes" id="UP001500928"/>
    </source>
</evidence>
<dbReference type="Pfam" id="PF00582">
    <property type="entry name" value="Usp"/>
    <property type="match status" value="1"/>
</dbReference>
<dbReference type="EMBL" id="BAABHO010000022">
    <property type="protein sequence ID" value="GAA4792629.1"/>
    <property type="molecule type" value="Genomic_DNA"/>
</dbReference>
<dbReference type="InterPro" id="IPR006015">
    <property type="entry name" value="Universal_stress_UspA"/>
</dbReference>
<keyword evidence="4" id="KW-1185">Reference proteome</keyword>
<protein>
    <recommendedName>
        <fullName evidence="2">UspA domain-containing protein</fullName>
    </recommendedName>
</protein>
<dbReference type="InterPro" id="IPR006016">
    <property type="entry name" value="UspA"/>
</dbReference>
<dbReference type="Gene3D" id="3.40.50.620">
    <property type="entry name" value="HUPs"/>
    <property type="match status" value="1"/>
</dbReference>
<dbReference type="SUPFAM" id="SSF52402">
    <property type="entry name" value="Adenine nucleotide alpha hydrolases-like"/>
    <property type="match status" value="1"/>
</dbReference>
<dbReference type="PANTHER" id="PTHR46268:SF6">
    <property type="entry name" value="UNIVERSAL STRESS PROTEIN UP12"/>
    <property type="match status" value="1"/>
</dbReference>
<evidence type="ECO:0000256" key="1">
    <source>
        <dbReference type="ARBA" id="ARBA00008791"/>
    </source>
</evidence>
<gene>
    <name evidence="3" type="ORF">GCM10023200_30160</name>
</gene>
<comment type="caution">
    <text evidence="3">The sequence shown here is derived from an EMBL/GenBank/DDBJ whole genome shotgun (WGS) entry which is preliminary data.</text>
</comment>
<accession>A0ABP9BBL7</accession>
<proteinExistence type="inferred from homology"/>
<dbReference type="RefSeq" id="WP_345416173.1">
    <property type="nucleotide sequence ID" value="NZ_BAABHO010000022.1"/>
</dbReference>
<dbReference type="InterPro" id="IPR014729">
    <property type="entry name" value="Rossmann-like_a/b/a_fold"/>
</dbReference>
<reference evidence="4" key="1">
    <citation type="journal article" date="2019" name="Int. J. Syst. Evol. Microbiol.">
        <title>The Global Catalogue of Microorganisms (GCM) 10K type strain sequencing project: providing services to taxonomists for standard genome sequencing and annotation.</title>
        <authorList>
            <consortium name="The Broad Institute Genomics Platform"/>
            <consortium name="The Broad Institute Genome Sequencing Center for Infectious Disease"/>
            <person name="Wu L."/>
            <person name="Ma J."/>
        </authorList>
    </citation>
    <scope>NUCLEOTIDE SEQUENCE [LARGE SCALE GENOMIC DNA]</scope>
    <source>
        <strain evidence="4">JCM 17979</strain>
    </source>
</reference>
<evidence type="ECO:0000259" key="2">
    <source>
        <dbReference type="Pfam" id="PF00582"/>
    </source>
</evidence>
<dbReference type="Proteomes" id="UP001500928">
    <property type="component" value="Unassembled WGS sequence"/>
</dbReference>
<evidence type="ECO:0000313" key="3">
    <source>
        <dbReference type="EMBL" id="GAA4792629.1"/>
    </source>
</evidence>
<feature type="domain" description="UspA" evidence="2">
    <location>
        <begin position="12"/>
        <end position="151"/>
    </location>
</feature>
<sequence length="152" mass="15500">MTDPATTTPGSVVVGVDGSDGSRAALEYAMDEADRRGTTVRALMAYGGPDVWTTADGVLPDARVLHDVAAQEVRAVVEEVAAARRARGAPVPVTEADIAMGPASTVLLHHSRGAAVLVVGHRGRGGLASRVIGSVGLSAVIHAECTVVVVRD</sequence>
<comment type="similarity">
    <text evidence="1">Belongs to the universal stress protein A family.</text>
</comment>
<organism evidence="3 4">
    <name type="scientific">Actinomycetospora chlora</name>
    <dbReference type="NCBI Taxonomy" id="663608"/>
    <lineage>
        <taxon>Bacteria</taxon>
        <taxon>Bacillati</taxon>
        <taxon>Actinomycetota</taxon>
        <taxon>Actinomycetes</taxon>
        <taxon>Pseudonocardiales</taxon>
        <taxon>Pseudonocardiaceae</taxon>
        <taxon>Actinomycetospora</taxon>
    </lineage>
</organism>